<proteinExistence type="predicted"/>
<accession>A0A565A594</accession>
<organism evidence="2">
    <name type="scientific">Plasmodium vivax</name>
    <name type="common">malaria parasite P. vivax</name>
    <dbReference type="NCBI Taxonomy" id="5855"/>
    <lineage>
        <taxon>Eukaryota</taxon>
        <taxon>Sar</taxon>
        <taxon>Alveolata</taxon>
        <taxon>Apicomplexa</taxon>
        <taxon>Aconoidasida</taxon>
        <taxon>Haemosporida</taxon>
        <taxon>Plasmodiidae</taxon>
        <taxon>Plasmodium</taxon>
        <taxon>Plasmodium (Plasmodium)</taxon>
    </lineage>
</organism>
<protein>
    <submittedName>
        <fullName evidence="2">VIR protein</fullName>
    </submittedName>
</protein>
<feature type="region of interest" description="Disordered" evidence="1">
    <location>
        <begin position="227"/>
        <end position="269"/>
    </location>
</feature>
<dbReference type="InterPro" id="IPR008780">
    <property type="entry name" value="Plasmodium_Vir"/>
</dbReference>
<dbReference type="VEuPathDB" id="PlasmoDB:PVP01_0004170"/>
<evidence type="ECO:0000256" key="1">
    <source>
        <dbReference type="SAM" id="MobiDB-lite"/>
    </source>
</evidence>
<evidence type="ECO:0000313" key="2">
    <source>
        <dbReference type="EMBL" id="VUZ99702.1"/>
    </source>
</evidence>
<sequence length="483" mass="56729">MSDDSPEPDYFSYNDYTKVRNKLNKCNYNYEEKKRFANILSRITNKNAVNWNDKIFACLHSYLAHNNGYMPFSVKDYCRYINFWLNGEVRESGNEKFQPHFNSFKDFAHNYAYVQQNHYDDSCEKYIHKIEDGEYSRMKFLYEFYDLYDNLRSQYYWVNEEACKKLPDKTFNYNQAIESYYDQYPNLYKNISYVKDLIEKLLEKTDSKCKKSENFRIPPKYLEYERKRKEEEAERKRQRDAEAERQRQRDAEAERQRQRDAEAKRERQRIQQDLVSHRVMQQMHTTHDAQRGSFQRGESLGPLELENSGDTLHSETQESRLQQYKDQSEQIFHTPRTEHTNPDGSFLGSSGFPGYITEVFRSVEPAPILGVSVYSNWILLKPENEETSTDGSYIGSLGLPSAITEVFRSVEPAPILGVSGGMGALFLLFKYTPVGSFFGGRRGRFRQIPRSFNGPFPGEFPNFQDYDGGFIGYSPMGVSHLAE</sequence>
<dbReference type="OrthoDB" id="388788at2759"/>
<name>A0A565A594_PLAVI</name>
<dbReference type="Pfam" id="PF05795">
    <property type="entry name" value="Plasmodium_Vir"/>
    <property type="match status" value="1"/>
</dbReference>
<dbReference type="AlphaFoldDB" id="A0A565A594"/>
<dbReference type="VEuPathDB" id="PlasmoDB:PVPAM_110057900"/>
<gene>
    <name evidence="2" type="ORF">PVP01_0004170</name>
</gene>
<dbReference type="Proteomes" id="UP000220605">
    <property type="component" value="Unassembled WGS sequence"/>
</dbReference>
<dbReference type="EMBL" id="FLZR02000010">
    <property type="protein sequence ID" value="VUZ99702.1"/>
    <property type="molecule type" value="Genomic_DNA"/>
</dbReference>
<feature type="region of interest" description="Disordered" evidence="1">
    <location>
        <begin position="281"/>
        <end position="326"/>
    </location>
</feature>
<reference evidence="2" key="1">
    <citation type="submission" date="2016-07" db="EMBL/GenBank/DDBJ databases">
        <authorList>
            <consortium name="Pathogen Informatics"/>
        </authorList>
    </citation>
    <scope>NUCLEOTIDE SEQUENCE</scope>
</reference>
<dbReference type="VEuPathDB" id="PlasmoDB:PVW1_030005600"/>